<evidence type="ECO:0000313" key="2">
    <source>
        <dbReference type="EMBL" id="EKF41429.1"/>
    </source>
</evidence>
<keyword evidence="1" id="KW-0472">Membrane</keyword>
<dbReference type="eggNOG" id="COG3427">
    <property type="taxonomic scope" value="Bacteria"/>
</dbReference>
<protein>
    <submittedName>
        <fullName evidence="2">Carbon monoxide dehydrogenase subunit G</fullName>
    </submittedName>
</protein>
<evidence type="ECO:0000313" key="3">
    <source>
        <dbReference type="Proteomes" id="UP000007374"/>
    </source>
</evidence>
<dbReference type="EMBL" id="AMSI01000011">
    <property type="protein sequence ID" value="EKF41429.1"/>
    <property type="molecule type" value="Genomic_DNA"/>
</dbReference>
<dbReference type="PATRIC" id="fig|1231190.3.peg.3372"/>
<feature type="transmembrane region" description="Helical" evidence="1">
    <location>
        <begin position="186"/>
        <end position="205"/>
    </location>
</feature>
<dbReference type="CDD" id="cd05018">
    <property type="entry name" value="CoxG"/>
    <property type="match status" value="1"/>
</dbReference>
<comment type="caution">
    <text evidence="2">The sequence shown here is derived from an EMBL/GenBank/DDBJ whole genome shotgun (WGS) entry which is preliminary data.</text>
</comment>
<keyword evidence="1" id="KW-0812">Transmembrane</keyword>
<accession>K2NU95</accession>
<dbReference type="Pfam" id="PF06240">
    <property type="entry name" value="COXG"/>
    <property type="match status" value="1"/>
</dbReference>
<keyword evidence="1" id="KW-1133">Transmembrane helix</keyword>
<dbReference type="AlphaFoldDB" id="K2NU95"/>
<dbReference type="Gene3D" id="3.30.530.20">
    <property type="match status" value="1"/>
</dbReference>
<dbReference type="PANTHER" id="PTHR38588:SF1">
    <property type="entry name" value="BLL0334 PROTEIN"/>
    <property type="match status" value="1"/>
</dbReference>
<evidence type="ECO:0000256" key="1">
    <source>
        <dbReference type="SAM" id="Phobius"/>
    </source>
</evidence>
<reference evidence="2 3" key="1">
    <citation type="journal article" date="2012" name="J. Bacteriol.">
        <title>Genome Sequence of Nitratireductor indicus Type Strain C115.</title>
        <authorList>
            <person name="Lai Q."/>
            <person name="Li G."/>
            <person name="Yu Z."/>
            <person name="Shao Z."/>
        </authorList>
    </citation>
    <scope>NUCLEOTIDE SEQUENCE [LARGE SCALE GENOMIC DNA]</scope>
    <source>
        <strain evidence="2 3">C115</strain>
    </source>
</reference>
<dbReference type="InterPro" id="IPR010419">
    <property type="entry name" value="CO_DH_gsu"/>
</dbReference>
<gene>
    <name evidence="2" type="ORF">NA8A_16296</name>
</gene>
<dbReference type="Proteomes" id="UP000007374">
    <property type="component" value="Unassembled WGS sequence"/>
</dbReference>
<organism evidence="2 3">
    <name type="scientific">Nitratireductor indicus C115</name>
    <dbReference type="NCBI Taxonomy" id="1231190"/>
    <lineage>
        <taxon>Bacteria</taxon>
        <taxon>Pseudomonadati</taxon>
        <taxon>Pseudomonadota</taxon>
        <taxon>Alphaproteobacteria</taxon>
        <taxon>Hyphomicrobiales</taxon>
        <taxon>Phyllobacteriaceae</taxon>
        <taxon>Nitratireductor</taxon>
    </lineage>
</organism>
<dbReference type="RefSeq" id="WP_009451453.1">
    <property type="nucleotide sequence ID" value="NZ_AMSI01000011.1"/>
</dbReference>
<dbReference type="SUPFAM" id="SSF55961">
    <property type="entry name" value="Bet v1-like"/>
    <property type="match status" value="1"/>
</dbReference>
<proteinExistence type="predicted"/>
<sequence>MNLSGVYEVAASKTRVWEALTQAESLARILPGCDHLEEVGENCYAATVSVKVGPIRARFKGKVQLEDLDPCNGFRLTGSGDGGASGHARGSACIRLEEGEDGSTRIAYTAETVMNGKLAALGGRLVEAVSMRNIKLMMEGLERELAGEGTDAGAGAAHSATRAGFSANPAHAGNSDRTLSALLFQARLNGVLLALAVIALFGLWLG</sequence>
<dbReference type="STRING" id="721133.SAMN05216176_11148"/>
<dbReference type="InterPro" id="IPR023393">
    <property type="entry name" value="START-like_dom_sf"/>
</dbReference>
<name>K2NU95_9HYPH</name>
<dbReference type="PANTHER" id="PTHR38588">
    <property type="entry name" value="BLL0334 PROTEIN"/>
    <property type="match status" value="1"/>
</dbReference>
<keyword evidence="3" id="KW-1185">Reference proteome</keyword>
<dbReference type="OrthoDB" id="9787428at2"/>